<evidence type="ECO:0000313" key="2">
    <source>
        <dbReference type="EMBL" id="AKR17354.2"/>
    </source>
</evidence>
<name>A0A162GUL6_9ABAC</name>
<dbReference type="GO" id="GO:0019031">
    <property type="term" value="C:viral envelope"/>
    <property type="evidence" value="ECO:0007669"/>
    <property type="project" value="InterPro"/>
</dbReference>
<keyword evidence="3" id="KW-1185">Reference proteome</keyword>
<evidence type="ECO:0000259" key="1">
    <source>
        <dbReference type="Pfam" id="PF04850"/>
    </source>
</evidence>
<dbReference type="Pfam" id="PF04850">
    <property type="entry name" value="Baculo_E66"/>
    <property type="match status" value="1"/>
</dbReference>
<sequence length="620" mass="72454">MYNSKTINDQELAKRQLDEFDKFWISNIGELYKFYPNKILNPTLEFDKDTVFKDIKPFDNSHNFGIMLHNLIAYTVIYSENNNVTLRSNLIQSFYTVYDNIPKQITKRCKVLWGNQNDIEYFAIVLLEYIMYTCISLKKYIRQCEELCKNIFTIYINNANQALNCVFDDLRELRLALPYIYNQLLNLNSIDYMTVNNSALKQIVQKATFALVSQNEPGIRHDYVFVDKTNNRLYKNLINVYFTIFYYQQLFNNVKFNIKNVQKSLLTVGNNAGFIGPMLFDIQSTIYSPVLKDLYNYSDSSMFVTCELNNIINVANHPKYVGCLVGHNTHLPYLKTNNEHFTQISLWTMCKRIWNKKNNILPIPPSLYNFQSGCIYYIGLNNEFRSVTSTYTNFYLSSCDIAIVATSGSAAMYQKMNLQALQIKYESITIYFEKGMFQLYFNVSGPSLMLCCIISRETNLENNDEQWGAAATSVTQNGVVSQMESIKNYTPSQNFVLFRARSNVELYVQYSLGVACYSMHVIEEDSNYKKDLKYIDGYFYLELDNSLTIYKNNILMNHSNNEVCFSFTESSVLTFNVVDRFLHYTNFKRQNLVPESSVKLHNFQFIQTNQIKKSFLFYIL</sequence>
<dbReference type="InterPro" id="IPR006934">
    <property type="entry name" value="ODV-E66_C_baculovirus"/>
</dbReference>
<protein>
    <submittedName>
        <fullName evidence="2">ODV-E66</fullName>
    </submittedName>
</protein>
<dbReference type="RefSeq" id="YP_009250031.2">
    <property type="nucleotide sequence ID" value="NC_029997.2"/>
</dbReference>
<organism evidence="2 3">
    <name type="scientific">Urbanus proteus nucleopolyhedrovirus</name>
    <dbReference type="NCBI Taxonomy" id="1675866"/>
    <lineage>
        <taxon>Viruses</taxon>
        <taxon>Viruses incertae sedis</taxon>
        <taxon>Naldaviricetes</taxon>
        <taxon>Lefavirales</taxon>
        <taxon>Baculoviridae</taxon>
        <taxon>Alphabaculovirus</taxon>
        <taxon>Alphabaculovirus urprotei</taxon>
    </lineage>
</organism>
<accession>A0A162GUL6</accession>
<dbReference type="SUPFAM" id="SSF48230">
    <property type="entry name" value="Chondroitin AC/alginate lyase"/>
    <property type="match status" value="1"/>
</dbReference>
<dbReference type="GeneID" id="27429831"/>
<dbReference type="InterPro" id="IPR008929">
    <property type="entry name" value="Chondroitin_lyas"/>
</dbReference>
<dbReference type="OrthoDB" id="1386at10239"/>
<feature type="domain" description="Baculovirus ODV-E66 C-terminal" evidence="1">
    <location>
        <begin position="258"/>
        <end position="576"/>
    </location>
</feature>
<dbReference type="EMBL" id="KR011717">
    <property type="protein sequence ID" value="AKR17354.2"/>
    <property type="molecule type" value="Genomic_DNA"/>
</dbReference>
<proteinExistence type="predicted"/>
<reference evidence="2" key="1">
    <citation type="submission" date="2017-04" db="EMBL/GenBank/DDBJ databases">
        <title>Complete genome sequence of Urbanus proteus nucleopolyhedrovirus (UrprNPV).</title>
        <authorList>
            <person name="Santos E.R."/>
            <person name="Melo F.L."/>
            <person name="Sosa-Gomez D.R."/>
            <person name="Ribeiro B.M."/>
            <person name="Ardisson-Araujo D.M.P."/>
        </authorList>
    </citation>
    <scope>NUCLEOTIDE SEQUENCE [LARGE SCALE GENOMIC DNA]</scope>
    <source>
        <strain evidence="2">Southern Brazil</strain>
    </source>
</reference>
<dbReference type="InterPro" id="IPR043082">
    <property type="entry name" value="Baculo_ODV-E66_core"/>
</dbReference>
<evidence type="ECO:0000313" key="3">
    <source>
        <dbReference type="Proteomes" id="UP000201861"/>
    </source>
</evidence>
<dbReference type="Gene3D" id="2.70.98.100">
    <property type="entry name" value="Baculovirus E66 occlusion-derived virus envelope protein, domain 2"/>
    <property type="match status" value="1"/>
</dbReference>
<dbReference type="Proteomes" id="UP000201861">
    <property type="component" value="Segment"/>
</dbReference>
<gene>
    <name evidence="2" type="primary">odv-e66</name>
</gene>
<dbReference type="Gene3D" id="1.50.10.100">
    <property type="entry name" value="Chondroitin AC/alginate lyase"/>
    <property type="match status" value="1"/>
</dbReference>
<dbReference type="KEGG" id="vg:27429831"/>